<dbReference type="AlphaFoldDB" id="A0A8G2C3K7"/>
<protein>
    <submittedName>
        <fullName evidence="1">Uncharacterized protein</fullName>
    </submittedName>
</protein>
<sequence>MEQAVHIGSSSWARFEDWTNKIFGKYSHWTVVAELEDSKGISTSKFFERKATLSYLVNNDIEKLKEIFNYDGWDTQYDQGRVSFEETDQGAIFHEFLGTDARIFISRKEAIGTYQSHWKLWPTFENYFDLRPDENGNLFDPYNREMVVEIPYPSERGPVRVRTDYLQDYLAARNMVLIRQHDHRRHWNDLIRDLPEKEIDEIVKHETWGCYRLDVINSTSSKHDRFSRIVAKDFVTPFKKAGSVSAKTKKQLSAEDYPDFITSKGIDGEEIKQKPNPADILYPTYFSPKVLKRYYDEPSLYSVVFHAPGMGGVSFLDQWSFSIGRNSEGLIITWLGDLAKAGLPYEEIVHWRVHNVPPRGGMAMDFWNSQMMCDPPKEPSIESRLIECKYHILNKFDSLGKIIWSPYKGPDKATEKILREPLFEEHTEFNEAITVLSRMFIEYLNIDLFRIELSDNLKEDSNGNKFGTIVLFSNWLDNVYGLSPSIVEKIKRALQNIQMLRSKTGVAHRFSDSSYQEAISKLKLSGNVTAKLLFESVSFPLAESLEELCIDLGIGDNLWWLKFREKDG</sequence>
<dbReference type="RefSeq" id="WP_143077871.1">
    <property type="nucleotide sequence ID" value="NZ_FOTO01000005.1"/>
</dbReference>
<evidence type="ECO:0000313" key="2">
    <source>
        <dbReference type="Proteomes" id="UP000199581"/>
    </source>
</evidence>
<accession>A0A8G2C3K7</accession>
<dbReference type="EMBL" id="FOTO01000005">
    <property type="protein sequence ID" value="SFL72502.1"/>
    <property type="molecule type" value="Genomic_DNA"/>
</dbReference>
<dbReference type="OrthoDB" id="2375320at2"/>
<keyword evidence="2" id="KW-1185">Reference proteome</keyword>
<proteinExistence type="predicted"/>
<comment type="caution">
    <text evidence="1">The sequence shown here is derived from an EMBL/GenBank/DDBJ whole genome shotgun (WGS) entry which is preliminary data.</text>
</comment>
<gene>
    <name evidence="1" type="ORF">SAMN05421830_105169</name>
</gene>
<organism evidence="1 2">
    <name type="scientific">Desulfomicrobium norvegicum (strain DSM 1741 / NCIMB 8310)</name>
    <name type="common">Desulfovibrio baculatus (strain Norway 4)</name>
    <name type="synonym">Desulfovibrio desulfuricans (strain Norway 4)</name>
    <dbReference type="NCBI Taxonomy" id="52561"/>
    <lineage>
        <taxon>Bacteria</taxon>
        <taxon>Pseudomonadati</taxon>
        <taxon>Thermodesulfobacteriota</taxon>
        <taxon>Desulfovibrionia</taxon>
        <taxon>Desulfovibrionales</taxon>
        <taxon>Desulfomicrobiaceae</taxon>
        <taxon>Desulfomicrobium</taxon>
    </lineage>
</organism>
<dbReference type="Proteomes" id="UP000199581">
    <property type="component" value="Unassembled WGS sequence"/>
</dbReference>
<reference evidence="1 2" key="1">
    <citation type="submission" date="2016-10" db="EMBL/GenBank/DDBJ databases">
        <authorList>
            <person name="Varghese N."/>
            <person name="Submissions S."/>
        </authorList>
    </citation>
    <scope>NUCLEOTIDE SEQUENCE [LARGE SCALE GENOMIC DNA]</scope>
    <source>
        <strain evidence="1 2">DSM 1741</strain>
    </source>
</reference>
<evidence type="ECO:0000313" key="1">
    <source>
        <dbReference type="EMBL" id="SFL72502.1"/>
    </source>
</evidence>
<name>A0A8G2C3K7_DESNO</name>